<dbReference type="EMBL" id="ML179855">
    <property type="protein sequence ID" value="THU80963.1"/>
    <property type="molecule type" value="Genomic_DNA"/>
</dbReference>
<organism evidence="1 2">
    <name type="scientific">Dendrothele bispora (strain CBS 962.96)</name>
    <dbReference type="NCBI Taxonomy" id="1314807"/>
    <lineage>
        <taxon>Eukaryota</taxon>
        <taxon>Fungi</taxon>
        <taxon>Dikarya</taxon>
        <taxon>Basidiomycota</taxon>
        <taxon>Agaricomycotina</taxon>
        <taxon>Agaricomycetes</taxon>
        <taxon>Agaricomycetidae</taxon>
        <taxon>Agaricales</taxon>
        <taxon>Agaricales incertae sedis</taxon>
        <taxon>Dendrothele</taxon>
    </lineage>
</organism>
<proteinExistence type="predicted"/>
<dbReference type="Proteomes" id="UP000297245">
    <property type="component" value="Unassembled WGS sequence"/>
</dbReference>
<evidence type="ECO:0000313" key="2">
    <source>
        <dbReference type="Proteomes" id="UP000297245"/>
    </source>
</evidence>
<keyword evidence="2" id="KW-1185">Reference proteome</keyword>
<gene>
    <name evidence="1" type="ORF">K435DRAFT_785234</name>
</gene>
<evidence type="ECO:0000313" key="1">
    <source>
        <dbReference type="EMBL" id="THU80963.1"/>
    </source>
</evidence>
<accession>A0A4S8KYI0</accession>
<reference evidence="1 2" key="1">
    <citation type="journal article" date="2019" name="Nat. Ecol. Evol.">
        <title>Megaphylogeny resolves global patterns of mushroom evolution.</title>
        <authorList>
            <person name="Varga T."/>
            <person name="Krizsan K."/>
            <person name="Foldi C."/>
            <person name="Dima B."/>
            <person name="Sanchez-Garcia M."/>
            <person name="Sanchez-Ramirez S."/>
            <person name="Szollosi G.J."/>
            <person name="Szarkandi J.G."/>
            <person name="Papp V."/>
            <person name="Albert L."/>
            <person name="Andreopoulos W."/>
            <person name="Angelini C."/>
            <person name="Antonin V."/>
            <person name="Barry K.W."/>
            <person name="Bougher N.L."/>
            <person name="Buchanan P."/>
            <person name="Buyck B."/>
            <person name="Bense V."/>
            <person name="Catcheside P."/>
            <person name="Chovatia M."/>
            <person name="Cooper J."/>
            <person name="Damon W."/>
            <person name="Desjardin D."/>
            <person name="Finy P."/>
            <person name="Geml J."/>
            <person name="Haridas S."/>
            <person name="Hughes K."/>
            <person name="Justo A."/>
            <person name="Karasinski D."/>
            <person name="Kautmanova I."/>
            <person name="Kiss B."/>
            <person name="Kocsube S."/>
            <person name="Kotiranta H."/>
            <person name="LaButti K.M."/>
            <person name="Lechner B.E."/>
            <person name="Liimatainen K."/>
            <person name="Lipzen A."/>
            <person name="Lukacs Z."/>
            <person name="Mihaltcheva S."/>
            <person name="Morgado L.N."/>
            <person name="Niskanen T."/>
            <person name="Noordeloos M.E."/>
            <person name="Ohm R.A."/>
            <person name="Ortiz-Santana B."/>
            <person name="Ovrebo C."/>
            <person name="Racz N."/>
            <person name="Riley R."/>
            <person name="Savchenko A."/>
            <person name="Shiryaev A."/>
            <person name="Soop K."/>
            <person name="Spirin V."/>
            <person name="Szebenyi C."/>
            <person name="Tomsovsky M."/>
            <person name="Tulloss R.E."/>
            <person name="Uehling J."/>
            <person name="Grigoriev I.V."/>
            <person name="Vagvolgyi C."/>
            <person name="Papp T."/>
            <person name="Martin F.M."/>
            <person name="Miettinen O."/>
            <person name="Hibbett D.S."/>
            <person name="Nagy L.G."/>
        </authorList>
    </citation>
    <scope>NUCLEOTIDE SEQUENCE [LARGE SCALE GENOMIC DNA]</scope>
    <source>
        <strain evidence="1 2">CBS 962.96</strain>
    </source>
</reference>
<sequence length="57" mass="6334">GIAPTFIIVRVALGISIENVHDTIHMNERNGQNNQVLSMWEANHNIDECSQSEQSTA</sequence>
<dbReference type="AlphaFoldDB" id="A0A4S8KYI0"/>
<dbReference type="OrthoDB" id="3226582at2759"/>
<protein>
    <submittedName>
        <fullName evidence="1">Uncharacterized protein</fullName>
    </submittedName>
</protein>
<name>A0A4S8KYI0_DENBC</name>
<feature type="non-terminal residue" evidence="1">
    <location>
        <position position="1"/>
    </location>
</feature>